<dbReference type="AlphaFoldDB" id="A0ABC8WSU4"/>
<dbReference type="CDD" id="cd22157">
    <property type="entry name" value="F-box_AtFBW1-like"/>
    <property type="match status" value="1"/>
</dbReference>
<dbReference type="InterPro" id="IPR056592">
    <property type="entry name" value="Beta-prop_At3g26010-like"/>
</dbReference>
<dbReference type="PANTHER" id="PTHR35546">
    <property type="entry name" value="F-BOX PROTEIN INTERACTION DOMAIN PROTEIN-RELATED"/>
    <property type="match status" value="1"/>
</dbReference>
<feature type="domain" description="F-box" evidence="1">
    <location>
        <begin position="6"/>
        <end position="52"/>
    </location>
</feature>
<dbReference type="Gene3D" id="1.20.1280.50">
    <property type="match status" value="1"/>
</dbReference>
<protein>
    <recommendedName>
        <fullName evidence="1">F-box domain-containing protein</fullName>
    </recommendedName>
</protein>
<reference evidence="2" key="1">
    <citation type="submission" date="2024-10" db="EMBL/GenBank/DDBJ databases">
        <authorList>
            <person name="Ryan C."/>
        </authorList>
    </citation>
    <scope>NUCLEOTIDE SEQUENCE [LARGE SCALE GENOMIC DNA]</scope>
</reference>
<evidence type="ECO:0000313" key="2">
    <source>
        <dbReference type="EMBL" id="CAL4914859.1"/>
    </source>
</evidence>
<evidence type="ECO:0000313" key="3">
    <source>
        <dbReference type="Proteomes" id="UP001497457"/>
    </source>
</evidence>
<dbReference type="Proteomes" id="UP001497457">
    <property type="component" value="Chromosome 13rd"/>
</dbReference>
<dbReference type="InterPro" id="IPR055290">
    <property type="entry name" value="At3g26010-like"/>
</dbReference>
<sequence>MDCPKRSAVADLPEDAMVEILTRVPTRSVYRSKCVAKAWRDLMEDPSHRKRLPQTLQGFFSMDKEIYGRGSGEHHIGFTSLLARSATLGIDRRLSFLTKLSGIKILTLADSCNGLFLFKHGLKSGPSDRLGYVLWYEECQLVSFEEGALVDEDEEENDSYVHDYWGRRHQQRYNGDDEEDEEEEGYTTKDVYRISVHIYSSETGTWTHNVSDWEEELGQLEEWRHQCQIPQRGPGCAVLNGVLHFIISDLDSDQDQIAAVDVQGATRRIIAVPPMVVRKRWLQPQSGFVAQSQGRLHYIYQTPDAQLSIWVLEDTQEWVLKHSVSFIELFGNKRHAYWNNNKYHVVAMHPDGNVVFIVRGQKLISYGMDHKKVGVISTSEDNFSTGHIVSYAPCFLELPALTNKH</sequence>
<dbReference type="PROSITE" id="PS50181">
    <property type="entry name" value="FBOX"/>
    <property type="match status" value="1"/>
</dbReference>
<dbReference type="Pfam" id="PF00646">
    <property type="entry name" value="F-box"/>
    <property type="match status" value="1"/>
</dbReference>
<dbReference type="Pfam" id="PF24750">
    <property type="entry name" value="b-prop_At3g26010-like"/>
    <property type="match status" value="1"/>
</dbReference>
<accession>A0ABC8WSU4</accession>
<dbReference type="InterPro" id="IPR036047">
    <property type="entry name" value="F-box-like_dom_sf"/>
</dbReference>
<proteinExistence type="predicted"/>
<dbReference type="SUPFAM" id="SSF81383">
    <property type="entry name" value="F-box domain"/>
    <property type="match status" value="1"/>
</dbReference>
<dbReference type="InterPro" id="IPR001810">
    <property type="entry name" value="F-box_dom"/>
</dbReference>
<organism evidence="2 3">
    <name type="scientific">Urochloa decumbens</name>
    <dbReference type="NCBI Taxonomy" id="240449"/>
    <lineage>
        <taxon>Eukaryota</taxon>
        <taxon>Viridiplantae</taxon>
        <taxon>Streptophyta</taxon>
        <taxon>Embryophyta</taxon>
        <taxon>Tracheophyta</taxon>
        <taxon>Spermatophyta</taxon>
        <taxon>Magnoliopsida</taxon>
        <taxon>Liliopsida</taxon>
        <taxon>Poales</taxon>
        <taxon>Poaceae</taxon>
        <taxon>PACMAD clade</taxon>
        <taxon>Panicoideae</taxon>
        <taxon>Panicodae</taxon>
        <taxon>Paniceae</taxon>
        <taxon>Melinidinae</taxon>
        <taxon>Urochloa</taxon>
    </lineage>
</organism>
<evidence type="ECO:0000259" key="1">
    <source>
        <dbReference type="PROSITE" id="PS50181"/>
    </source>
</evidence>
<dbReference type="EMBL" id="OZ075123">
    <property type="protein sequence ID" value="CAL4914859.1"/>
    <property type="molecule type" value="Genomic_DNA"/>
</dbReference>
<dbReference type="PANTHER" id="PTHR35546:SF24">
    <property type="entry name" value="F-BOX DOMAIN-CONTAINING PROTEIN"/>
    <property type="match status" value="1"/>
</dbReference>
<keyword evidence="3" id="KW-1185">Reference proteome</keyword>
<name>A0ABC8WSU4_9POAL</name>
<gene>
    <name evidence="2" type="ORF">URODEC1_LOCUS17164</name>
</gene>